<evidence type="ECO:0000313" key="2">
    <source>
        <dbReference type="Proteomes" id="UP000003561"/>
    </source>
</evidence>
<organism evidence="1 2">
    <name type="scientific">Roseburia inulinivorans DSM 16841</name>
    <dbReference type="NCBI Taxonomy" id="622312"/>
    <lineage>
        <taxon>Bacteria</taxon>
        <taxon>Bacillati</taxon>
        <taxon>Bacillota</taxon>
        <taxon>Clostridia</taxon>
        <taxon>Lachnospirales</taxon>
        <taxon>Lachnospiraceae</taxon>
        <taxon>Roseburia</taxon>
    </lineage>
</organism>
<name>C0FTV7_9FIRM</name>
<sequence>MTCGAGNVTKRVYVDGRIVYLISWRQMKGLKCLQKLRSEKHL</sequence>
<protein>
    <submittedName>
        <fullName evidence="1">Uncharacterized protein</fullName>
    </submittedName>
</protein>
<evidence type="ECO:0000313" key="1">
    <source>
        <dbReference type="EMBL" id="EEG93989.1"/>
    </source>
</evidence>
<dbReference type="EMBL" id="ACFY01000088">
    <property type="protein sequence ID" value="EEG93989.1"/>
    <property type="molecule type" value="Genomic_DNA"/>
</dbReference>
<reference evidence="1 2" key="1">
    <citation type="submission" date="2009-02" db="EMBL/GenBank/DDBJ databases">
        <authorList>
            <person name="Fulton L."/>
            <person name="Clifton S."/>
            <person name="Fulton B."/>
            <person name="Xu J."/>
            <person name="Minx P."/>
            <person name="Pepin K.H."/>
            <person name="Johnson M."/>
            <person name="Bhonagiri V."/>
            <person name="Nash W.E."/>
            <person name="Mardis E.R."/>
            <person name="Wilson R.K."/>
        </authorList>
    </citation>
    <scope>NUCLEOTIDE SEQUENCE [LARGE SCALE GENOMIC DNA]</scope>
    <source>
        <strain evidence="1 2">DSM 16841</strain>
    </source>
</reference>
<proteinExistence type="predicted"/>
<dbReference type="AlphaFoldDB" id="C0FTV7"/>
<gene>
    <name evidence="1" type="ORF">ROSEINA2194_02178</name>
</gene>
<reference evidence="1 2" key="2">
    <citation type="submission" date="2009-03" db="EMBL/GenBank/DDBJ databases">
        <title>Draft genome sequence of Roseburia inulinivorans (DSM 16841).</title>
        <authorList>
            <person name="Sudarsanam P."/>
            <person name="Ley R."/>
            <person name="Guruge J."/>
            <person name="Turnbaugh P.J."/>
            <person name="Mahowald M."/>
            <person name="Liep D."/>
            <person name="Gordon J."/>
        </authorList>
    </citation>
    <scope>NUCLEOTIDE SEQUENCE [LARGE SCALE GENOMIC DNA]</scope>
    <source>
        <strain evidence="1 2">DSM 16841</strain>
    </source>
</reference>
<accession>C0FTV7</accession>
<dbReference type="Proteomes" id="UP000003561">
    <property type="component" value="Unassembled WGS sequence"/>
</dbReference>
<comment type="caution">
    <text evidence="1">The sequence shown here is derived from an EMBL/GenBank/DDBJ whole genome shotgun (WGS) entry which is preliminary data.</text>
</comment>